<dbReference type="AlphaFoldDB" id="A0A1X9SPH6"/>
<reference evidence="2" key="1">
    <citation type="journal article" date="2017" name="Genome Biol. Evol.">
        <title>Comparative Genomic Analysis Identifies a Campylobacter Clade Deficient in Selenium Metabolism.</title>
        <authorList>
            <person name="Miller W.G."/>
            <person name="Yee E."/>
            <person name="Lopes B.S."/>
            <person name="Chapman M.H."/>
            <person name="Huynh S."/>
            <person name="Bono J.L."/>
            <person name="Parker C.T."/>
            <person name="Strachan N.J.C."/>
            <person name="Forbes K.J."/>
        </authorList>
    </citation>
    <scope>NUCLEOTIDE SEQUENCE [LARGE SCALE GENOMIC DNA]</scope>
    <source>
        <strain evidence="2">NCTC 13004</strain>
    </source>
</reference>
<gene>
    <name evidence="1" type="ORF">CLAN_1441</name>
</gene>
<dbReference type="GeneID" id="46921907"/>
<dbReference type="EMBL" id="CP015578">
    <property type="protein sequence ID" value="ARQ98162.1"/>
    <property type="molecule type" value="Genomic_DNA"/>
</dbReference>
<evidence type="ECO:0000313" key="1">
    <source>
        <dbReference type="EMBL" id="ARQ98162.1"/>
    </source>
</evidence>
<evidence type="ECO:0000313" key="2">
    <source>
        <dbReference type="Proteomes" id="UP000202031"/>
    </source>
</evidence>
<dbReference type="Proteomes" id="UP000202031">
    <property type="component" value="Chromosome"/>
</dbReference>
<name>A0A1X9SPH6_9BACT</name>
<sequence>MNGFVPHIQTLKCPKCGKKKVITAGCVINFYSCPKCDTIMIPSSGNFIDKLIGKLKGGR</sequence>
<proteinExistence type="predicted"/>
<dbReference type="KEGG" id="clx:CLAN_1441"/>
<dbReference type="RefSeq" id="WP_086226058.1">
    <property type="nucleotide sequence ID" value="NZ_CP015578.1"/>
</dbReference>
<protein>
    <submittedName>
        <fullName evidence="1">Uncharacterized protein</fullName>
    </submittedName>
</protein>
<organism evidence="1 2">
    <name type="scientific">Campylobacter lanienae NCTC 13004</name>
    <dbReference type="NCBI Taxonomy" id="1031753"/>
    <lineage>
        <taxon>Bacteria</taxon>
        <taxon>Pseudomonadati</taxon>
        <taxon>Campylobacterota</taxon>
        <taxon>Epsilonproteobacteria</taxon>
        <taxon>Campylobacterales</taxon>
        <taxon>Campylobacteraceae</taxon>
        <taxon>Campylobacter</taxon>
    </lineage>
</organism>
<accession>A0A1X9SPH6</accession>